<dbReference type="Gene3D" id="3.90.550.10">
    <property type="entry name" value="Spore Coat Polysaccharide Biosynthesis Protein SpsA, Chain A"/>
    <property type="match status" value="1"/>
</dbReference>
<dbReference type="PANTHER" id="PTHR19136:SF81">
    <property type="entry name" value="MOLYBDENUM COFACTOR GUANYLYLTRANSFERASE"/>
    <property type="match status" value="1"/>
</dbReference>
<dbReference type="STRING" id="447595.SAMN05660826_01614"/>
<sequence length="202" mass="23426">MKEYSAVVLNGGESSRMSMQNKGLLKLGGVTILERIVNVLEPLFCEVLVISNHSEHLDFLRNRCLLFKDDIIGLGPLGGIYTGLKKMRCEMGFFVACDMPFLNPELILFLIEKSYGFDVACPRFGEFIEPLHALYSKKCIAPIEYIINKKGTKRVRDLFSQVNTRYVDLPKDKFYPEFFNINTWEDFEKAKFYYEQYNEIRG</sequence>
<dbReference type="EMBL" id="FRCR01000009">
    <property type="protein sequence ID" value="SHM66564.1"/>
    <property type="molecule type" value="Genomic_DNA"/>
</dbReference>
<dbReference type="InterPro" id="IPR013482">
    <property type="entry name" value="Molybde_CF_guanTrfase"/>
</dbReference>
<evidence type="ECO:0000256" key="8">
    <source>
        <dbReference type="HAMAP-Rule" id="MF_00316"/>
    </source>
</evidence>
<accession>A0A1M7KMG4</accession>
<feature type="binding site" evidence="8">
    <location>
        <position position="22"/>
    </location>
    <ligand>
        <name>GTP</name>
        <dbReference type="ChEBI" id="CHEBI:37565"/>
    </ligand>
</feature>
<evidence type="ECO:0000256" key="3">
    <source>
        <dbReference type="ARBA" id="ARBA00022723"/>
    </source>
</evidence>
<comment type="caution">
    <text evidence="8">Lacks conserved residue(s) required for the propagation of feature annotation.</text>
</comment>
<dbReference type="HAMAP" id="MF_00316">
    <property type="entry name" value="MobA"/>
    <property type="match status" value="1"/>
</dbReference>
<dbReference type="GO" id="GO:0046872">
    <property type="term" value="F:metal ion binding"/>
    <property type="evidence" value="ECO:0007669"/>
    <property type="project" value="UniProtKB-KW"/>
</dbReference>
<keyword evidence="10" id="KW-0548">Nucleotidyltransferase</keyword>
<comment type="catalytic activity">
    <reaction evidence="8">
        <text>Mo-molybdopterin + GTP + H(+) = Mo-molybdopterin guanine dinucleotide + diphosphate</text>
        <dbReference type="Rhea" id="RHEA:34243"/>
        <dbReference type="ChEBI" id="CHEBI:15378"/>
        <dbReference type="ChEBI" id="CHEBI:33019"/>
        <dbReference type="ChEBI" id="CHEBI:37565"/>
        <dbReference type="ChEBI" id="CHEBI:71302"/>
        <dbReference type="ChEBI" id="CHEBI:71310"/>
        <dbReference type="EC" id="2.7.7.77"/>
    </reaction>
</comment>
<dbReference type="GO" id="GO:0061603">
    <property type="term" value="F:molybdenum cofactor guanylyltransferase activity"/>
    <property type="evidence" value="ECO:0007669"/>
    <property type="project" value="UniProtKB-EC"/>
</dbReference>
<evidence type="ECO:0000256" key="4">
    <source>
        <dbReference type="ARBA" id="ARBA00022741"/>
    </source>
</evidence>
<dbReference type="RefSeq" id="WP_073257285.1">
    <property type="nucleotide sequence ID" value="NZ_FRCR01000009.1"/>
</dbReference>
<keyword evidence="2 8" id="KW-0808">Transferase</keyword>
<dbReference type="GO" id="GO:0006777">
    <property type="term" value="P:Mo-molybdopterin cofactor biosynthetic process"/>
    <property type="evidence" value="ECO:0007669"/>
    <property type="project" value="UniProtKB-KW"/>
</dbReference>
<protein>
    <recommendedName>
        <fullName evidence="8">Probable molybdenum cofactor guanylyltransferase</fullName>
        <shortName evidence="8">MoCo guanylyltransferase</shortName>
        <ecNumber evidence="8">2.7.7.77</ecNumber>
    </recommendedName>
    <alternativeName>
        <fullName evidence="8">GTP:molybdopterin guanylyltransferase</fullName>
    </alternativeName>
    <alternativeName>
        <fullName evidence="8">Mo-MPT guanylyltransferase</fullName>
    </alternativeName>
    <alternativeName>
        <fullName evidence="8">Molybdopterin guanylyltransferase</fullName>
    </alternativeName>
    <alternativeName>
        <fullName evidence="8">Molybdopterin-guanine dinucleotide synthase</fullName>
        <shortName evidence="8">MGD synthase</shortName>
    </alternativeName>
</protein>
<dbReference type="OrthoDB" id="9788394at2"/>
<evidence type="ECO:0000256" key="7">
    <source>
        <dbReference type="ARBA" id="ARBA00023150"/>
    </source>
</evidence>
<comment type="subcellular location">
    <subcellularLocation>
        <location evidence="8">Cytoplasm</location>
    </subcellularLocation>
</comment>
<dbReference type="GO" id="GO:0005737">
    <property type="term" value="C:cytoplasm"/>
    <property type="evidence" value="ECO:0007669"/>
    <property type="project" value="UniProtKB-SubCell"/>
</dbReference>
<dbReference type="Pfam" id="PF12804">
    <property type="entry name" value="NTP_transf_3"/>
    <property type="match status" value="1"/>
</dbReference>
<reference evidence="11" key="1">
    <citation type="submission" date="2016-11" db="EMBL/GenBank/DDBJ databases">
        <authorList>
            <person name="Varghese N."/>
            <person name="Submissions S."/>
        </authorList>
    </citation>
    <scope>NUCLEOTIDE SEQUENCE [LARGE SCALE GENOMIC DNA]</scope>
    <source>
        <strain evidence="11">DSM 18802</strain>
    </source>
</reference>
<comment type="cofactor">
    <cofactor evidence="8">
        <name>Mg(2+)</name>
        <dbReference type="ChEBI" id="CHEBI:18420"/>
    </cofactor>
</comment>
<feature type="binding site" evidence="8">
    <location>
        <position position="69"/>
    </location>
    <ligand>
        <name>GTP</name>
        <dbReference type="ChEBI" id="CHEBI:37565"/>
    </ligand>
</feature>
<dbReference type="InterPro" id="IPR025877">
    <property type="entry name" value="MobA-like_NTP_Trfase"/>
</dbReference>
<evidence type="ECO:0000259" key="9">
    <source>
        <dbReference type="Pfam" id="PF12804"/>
    </source>
</evidence>
<evidence type="ECO:0000256" key="1">
    <source>
        <dbReference type="ARBA" id="ARBA00022490"/>
    </source>
</evidence>
<evidence type="ECO:0000256" key="5">
    <source>
        <dbReference type="ARBA" id="ARBA00022842"/>
    </source>
</evidence>
<organism evidence="10 11">
    <name type="scientific">Caldanaerovirga acetigignens</name>
    <dbReference type="NCBI Taxonomy" id="447595"/>
    <lineage>
        <taxon>Bacteria</taxon>
        <taxon>Bacillati</taxon>
        <taxon>Bacillota</taxon>
        <taxon>Clostridia</taxon>
        <taxon>Thermosediminibacterales</taxon>
        <taxon>Thermosediminibacteraceae</taxon>
        <taxon>Caldanaerovirga</taxon>
    </lineage>
</organism>
<dbReference type="EC" id="2.7.7.77" evidence="8"/>
<keyword evidence="4 8" id="KW-0547">Nucleotide-binding</keyword>
<keyword evidence="11" id="KW-1185">Reference proteome</keyword>
<keyword evidence="1 8" id="KW-0963">Cytoplasm</keyword>
<keyword evidence="6 8" id="KW-0342">GTP-binding</keyword>
<evidence type="ECO:0000256" key="6">
    <source>
        <dbReference type="ARBA" id="ARBA00023134"/>
    </source>
</evidence>
<evidence type="ECO:0000313" key="10">
    <source>
        <dbReference type="EMBL" id="SHM66564.1"/>
    </source>
</evidence>
<comment type="domain">
    <text evidence="8">The N-terminal domain determines nucleotide recognition and specific binding, while the C-terminal domain determines the specific binding to the target protein.</text>
</comment>
<feature type="binding site" evidence="8">
    <location>
        <begin position="9"/>
        <end position="11"/>
    </location>
    <ligand>
        <name>GTP</name>
        <dbReference type="ChEBI" id="CHEBI:37565"/>
    </ligand>
</feature>
<dbReference type="CDD" id="cd02503">
    <property type="entry name" value="MobA"/>
    <property type="match status" value="1"/>
</dbReference>
<name>A0A1M7KMG4_9FIRM</name>
<evidence type="ECO:0000256" key="2">
    <source>
        <dbReference type="ARBA" id="ARBA00022679"/>
    </source>
</evidence>
<feature type="domain" description="MobA-like NTP transferase" evidence="9">
    <location>
        <begin position="6"/>
        <end position="156"/>
    </location>
</feature>
<dbReference type="Proteomes" id="UP000184375">
    <property type="component" value="Unassembled WGS sequence"/>
</dbReference>
<comment type="function">
    <text evidence="8">Transfers a GMP moiety from GTP to Mo-molybdopterin (Mo-MPT) cofactor (Moco or molybdenum cofactor) to form Mo-molybdopterin guanine dinucleotide (Mo-MGD) cofactor.</text>
</comment>
<feature type="binding site" evidence="8">
    <location>
        <position position="98"/>
    </location>
    <ligand>
        <name>Mg(2+)</name>
        <dbReference type="ChEBI" id="CHEBI:18420"/>
    </ligand>
</feature>
<keyword evidence="5 8" id="KW-0460">Magnesium</keyword>
<dbReference type="AlphaFoldDB" id="A0A1M7KMG4"/>
<gene>
    <name evidence="8" type="primary">mobA</name>
    <name evidence="10" type="ORF">SAMN05660826_01614</name>
</gene>
<proteinExistence type="inferred from homology"/>
<dbReference type="GO" id="GO:0005525">
    <property type="term" value="F:GTP binding"/>
    <property type="evidence" value="ECO:0007669"/>
    <property type="project" value="UniProtKB-UniRule"/>
</dbReference>
<dbReference type="InterPro" id="IPR029044">
    <property type="entry name" value="Nucleotide-diphossugar_trans"/>
</dbReference>
<evidence type="ECO:0000313" key="11">
    <source>
        <dbReference type="Proteomes" id="UP000184375"/>
    </source>
</evidence>
<dbReference type="PANTHER" id="PTHR19136">
    <property type="entry name" value="MOLYBDENUM COFACTOR GUANYLYLTRANSFERASE"/>
    <property type="match status" value="1"/>
</dbReference>
<comment type="similarity">
    <text evidence="8">Belongs to the MobA family.</text>
</comment>
<keyword evidence="7 8" id="KW-0501">Molybdenum cofactor biosynthesis</keyword>
<dbReference type="SUPFAM" id="SSF53448">
    <property type="entry name" value="Nucleotide-diphospho-sugar transferases"/>
    <property type="match status" value="1"/>
</dbReference>
<keyword evidence="3 8" id="KW-0479">Metal-binding</keyword>
<feature type="binding site" evidence="8">
    <location>
        <position position="98"/>
    </location>
    <ligand>
        <name>GTP</name>
        <dbReference type="ChEBI" id="CHEBI:37565"/>
    </ligand>
</feature>